<dbReference type="Pfam" id="PF02822">
    <property type="entry name" value="Antistasin"/>
    <property type="match status" value="2"/>
</dbReference>
<comment type="caution">
    <text evidence="7">The sequence shown here is derived from an EMBL/GenBank/DDBJ whole genome shotgun (WGS) entry which is preliminary data.</text>
</comment>
<dbReference type="Pfam" id="PF14625">
    <property type="entry name" value="Lustrin_cystein"/>
    <property type="match status" value="5"/>
</dbReference>
<dbReference type="InterPro" id="IPR036880">
    <property type="entry name" value="Kunitz_BPTI_sf"/>
</dbReference>
<dbReference type="SUPFAM" id="SSF57610">
    <property type="entry name" value="Thyroglobulin type-1 domain"/>
    <property type="match status" value="6"/>
</dbReference>
<accession>A0A2A2JSA3</accession>
<dbReference type="SMART" id="SM00131">
    <property type="entry name" value="KU"/>
    <property type="match status" value="1"/>
</dbReference>
<feature type="domain" description="Thyroglobulin type-1" evidence="4">
    <location>
        <begin position="866"/>
        <end position="928"/>
    </location>
</feature>
<dbReference type="Pfam" id="PF00014">
    <property type="entry name" value="Kunitz_BPTI"/>
    <property type="match status" value="1"/>
</dbReference>
<dbReference type="InterPro" id="IPR000716">
    <property type="entry name" value="Thyroglobulin_1"/>
</dbReference>
<evidence type="ECO:0008006" key="9">
    <source>
        <dbReference type="Google" id="ProtNLM"/>
    </source>
</evidence>
<dbReference type="PRINTS" id="PR00759">
    <property type="entry name" value="BASICPTASE"/>
</dbReference>
<dbReference type="PROSITE" id="PS50279">
    <property type="entry name" value="BPTI_KUNITZ_2"/>
    <property type="match status" value="1"/>
</dbReference>
<dbReference type="PANTHER" id="PTHR19441:SF95">
    <property type="entry name" value="PERLWAPIN ISOFORM X1"/>
    <property type="match status" value="1"/>
</dbReference>
<feature type="domain" description="WAP" evidence="6">
    <location>
        <begin position="813"/>
        <end position="864"/>
    </location>
</feature>
<keyword evidence="1 2" id="KW-1015">Disulfide bond</keyword>
<feature type="disulfide bond" evidence="2">
    <location>
        <begin position="1243"/>
        <end position="1250"/>
    </location>
</feature>
<protein>
    <recommendedName>
        <fullName evidence="9">Thyroglobulin type-1 domain-containing protein</fullName>
    </recommendedName>
</protein>
<dbReference type="Gene3D" id="2.10.22.10">
    <property type="entry name" value="Antistasin, domain 1"/>
    <property type="match status" value="1"/>
</dbReference>
<evidence type="ECO:0000259" key="4">
    <source>
        <dbReference type="PROSITE" id="PS51162"/>
    </source>
</evidence>
<dbReference type="SUPFAM" id="SSF57256">
    <property type="entry name" value="Elafin-like"/>
    <property type="match status" value="3"/>
</dbReference>
<dbReference type="GO" id="GO:0004867">
    <property type="term" value="F:serine-type endopeptidase inhibitor activity"/>
    <property type="evidence" value="ECO:0007669"/>
    <property type="project" value="InterPro"/>
</dbReference>
<feature type="domain" description="WAP" evidence="6">
    <location>
        <begin position="545"/>
        <end position="593"/>
    </location>
</feature>
<dbReference type="Gene3D" id="4.10.800.10">
    <property type="entry name" value="Thyroglobulin type-1"/>
    <property type="match status" value="6"/>
</dbReference>
<dbReference type="CDD" id="cd00191">
    <property type="entry name" value="TY"/>
    <property type="match status" value="5"/>
</dbReference>
<sequence length="1876" mass="204405">MGSFRIAMKMERSELSYRIFLLYIHIDRCRCYLVYCILSSKTVHLLIMTIHYQTSSYTIYNFQFVPIQCDMKSCWCVDVHYGNEIAGSRISKAMRRADMCRGKNGNLHYSRRCQNFDVTEFRLCFHRCTNNCAHGLVMDEYGCPAAQCKCREICDKVKCTNPSDTCQLVEPDCAQPPCLPIPRCILNPCGSSPPMTLPTGVTALCTTNEQCSDDYWCHQIGYNGLGFCCPGPTPFVKKERCPAKSVKKETVCGESNCDHDEHCTSGKCCFDGCALSCISNERISNSVSSSFQTKIAPPKKSVFHPGDTAKHNKAVLSSLVADCPDTIISAVDIPETGNCTSLCKGDFDCAGLRRCCRIGCSTSCMYPIRSTPCFHLALTAELYSLRNAKRCDVTGNFEQKQCDDNGCYCVDIMTGDEQPGTRRDSGKPNCNVATPCTDLHCQATCPYGYELNPDGCPSCRCKNPCADIKCPQGSMCIMSPVACYSHDNCPPLPRCLLNLCPADEPYISSIGVIETCADNSECPKEHFCHKVGIASGGICCIAPLPTINSGVCPIMTPQLDRPFCRLECKSDGDCTGNRKCCYDGCGTICRIPLPAPISPEMIKLITGSNEDFNKPGDCPHVETHEDSCEEGSHECTMDSDCSGVMRCCSNGCVRVCAFPDNLTACLQFKAALQQLGQMDRIKCRPANFSYGSYEEIQCDEQYCWCVDTEGRELQGTRTAEDVSPDCIAPRNCPTLNCPVKRDCRFGVKKDDYCCPGSSPSVHPGSCPHTVSLSSADCGRECVTDSQCSPQQKCCFTGCGLSCSMAEFSNELPASIHIGACLPVKDIGAFCVQRTTVKDCDEDADCPNLFKCCSDGCVNRCTPPHAATQCIHARIAALALLESNPAIFVPDCDSEGEFALIQSHYGLSWCVDEKGNEIPGTKSTKVPNCKQPRICPVRPCAKSCPFGFTTDNDGCEVCDCIQPCALVLCPAGTVCRMIEPICFSEDCEAVPKCIPNTCPSGKPLAVENDILVVCDEGVACPAGYFCQKSGYLSLGFCCFGSSALPKTFTCPSIPVLTSSVDGSPCVVSCRYAGDCPRSSCCFNGCGTSCQFEMAPPSTSISKKMSKHPALPSVGATSIQISSHTKVQPISPVSSHKITGDVKSIVMPISNIPSGVTVSGQKIGTCPMFITENTGCKEECTADLHCTGHLKCCKASCGTICIAPRIATACIHLLLAYEKQLKMVGSNLPPPVQCNSDGTFRTHQCDIITKQCWCVEGMSGVELPGSRIESSSLPPDCDSVRDDLCGTSRRVMDELRNTKSCFSNADCRENSRCMSESQTSDIGVCCANFPVPRTKIIAPVATRVFAIPTSTQRPTRIRPVSSFKKIDSNLPGTDSKKPFVAVPLVKPIINLPDLIRTKEKLKTNCTSQREAIESFFKVGISVKAIKPLCDESTGNFLSVQCDPFGTCWCVNPISGIEVHGTRTRQAIGQDVCRTPRICANHCLSAICPYGLLTDNFGCPQSQCLCRSPCEEIECKTGDICILRRADCGDSAWCLPIPTCEPTPCNIGLRPLVEPKTRQQFSCMNQGPICPTGFYCTGFDKNALGVCCPGKESLFSSNFDHEQTCKHGDPFSSSTDGVPFTCTVTANGCPPTHYCATKPNQRKGVCCVSKRYVCNLPLDRGPCSVSVPRYHYNSVNRSCMLFEYGGCSGNLNNFATLDDCEQFCSGVGLDLSSPYLDLVNDEPIESYQLGFSLSGPQITAAQKQVAEKEIETYLSERFFIPHGSVEALSVRDDNTVRFTIRDVLSREFARNISDAVSSGRLSISIEGVNYKAEPHTWFAHQIMLETASNRSARIVFWCKALNNDSENRVENFSNSPSHILLGYSNDSYIMLCLRKMLFL</sequence>
<dbReference type="InterPro" id="IPR006150">
    <property type="entry name" value="Cys_repeat_1"/>
</dbReference>
<dbReference type="InterPro" id="IPR036857">
    <property type="entry name" value="Thyroglobulin_1_sf"/>
</dbReference>
<dbReference type="Proteomes" id="UP000218231">
    <property type="component" value="Unassembled WGS sequence"/>
</dbReference>
<keyword evidence="8" id="KW-1185">Reference proteome</keyword>
<dbReference type="SMART" id="SM00211">
    <property type="entry name" value="TY"/>
    <property type="match status" value="6"/>
</dbReference>
<reference evidence="7 8" key="1">
    <citation type="journal article" date="2017" name="Curr. Biol.">
        <title>Genome architecture and evolution of a unichromosomal asexual nematode.</title>
        <authorList>
            <person name="Fradin H."/>
            <person name="Zegar C."/>
            <person name="Gutwein M."/>
            <person name="Lucas J."/>
            <person name="Kovtun M."/>
            <person name="Corcoran D."/>
            <person name="Baugh L.R."/>
            <person name="Kiontke K."/>
            <person name="Gunsalus K."/>
            <person name="Fitch D.H."/>
            <person name="Piano F."/>
        </authorList>
    </citation>
    <scope>NUCLEOTIDE SEQUENCE [LARGE SCALE GENOMIC DNA]</scope>
    <source>
        <strain evidence="7">PF1309</strain>
    </source>
</reference>
<dbReference type="PROSITE" id="PS51390">
    <property type="entry name" value="WAP"/>
    <property type="match status" value="6"/>
</dbReference>
<feature type="domain" description="Thyroglobulin type-1" evidence="4">
    <location>
        <begin position="1205"/>
        <end position="1275"/>
    </location>
</feature>
<dbReference type="Gene3D" id="4.10.75.10">
    <property type="entry name" value="Elafin-like"/>
    <property type="match status" value="6"/>
</dbReference>
<dbReference type="GO" id="GO:0005615">
    <property type="term" value="C:extracellular space"/>
    <property type="evidence" value="ECO:0007669"/>
    <property type="project" value="TreeGrafter"/>
</dbReference>
<feature type="domain" description="Thyroglobulin type-1" evidence="4">
    <location>
        <begin position="662"/>
        <end position="726"/>
    </location>
</feature>
<evidence type="ECO:0000259" key="3">
    <source>
        <dbReference type="PROSITE" id="PS50279"/>
    </source>
</evidence>
<proteinExistence type="predicted"/>
<feature type="domain" description="Antistasin-like" evidence="5">
    <location>
        <begin position="436"/>
        <end position="461"/>
    </location>
</feature>
<dbReference type="STRING" id="2018661.A0A2A2JSA3"/>
<gene>
    <name evidence="7" type="ORF">WR25_01649</name>
</gene>
<dbReference type="EMBL" id="LIAE01010252">
    <property type="protein sequence ID" value="PAV64550.1"/>
    <property type="molecule type" value="Genomic_DNA"/>
</dbReference>
<evidence type="ECO:0000259" key="5">
    <source>
        <dbReference type="PROSITE" id="PS51252"/>
    </source>
</evidence>
<dbReference type="InterPro" id="IPR028150">
    <property type="entry name" value="Lustrin_cystein"/>
</dbReference>
<dbReference type="SUPFAM" id="SSF57362">
    <property type="entry name" value="BPTI-like"/>
    <property type="match status" value="1"/>
</dbReference>
<dbReference type="InterPro" id="IPR004094">
    <property type="entry name" value="Antistasin-like"/>
</dbReference>
<feature type="domain" description="Thyroglobulin type-1" evidence="4">
    <location>
        <begin position="1400"/>
        <end position="1470"/>
    </location>
</feature>
<evidence type="ECO:0000256" key="1">
    <source>
        <dbReference type="ARBA" id="ARBA00023157"/>
    </source>
</evidence>
<dbReference type="InterPro" id="IPR008197">
    <property type="entry name" value="WAP_dom"/>
</dbReference>
<feature type="domain" description="WAP" evidence="6">
    <location>
        <begin position="759"/>
        <end position="806"/>
    </location>
</feature>
<dbReference type="PROSITE" id="PS00280">
    <property type="entry name" value="BPTI_KUNITZ_1"/>
    <property type="match status" value="1"/>
</dbReference>
<dbReference type="PROSITE" id="PS51162">
    <property type="entry name" value="THYROGLOBULIN_1_2"/>
    <property type="match status" value="6"/>
</dbReference>
<dbReference type="PANTHER" id="PTHR19441">
    <property type="entry name" value="WHEY ACDIC PROTEIN WAP"/>
    <property type="match status" value="1"/>
</dbReference>
<feature type="domain" description="WAP" evidence="6">
    <location>
        <begin position="1157"/>
        <end position="1203"/>
    </location>
</feature>
<feature type="domain" description="Thyroglobulin type-1" evidence="4">
    <location>
        <begin position="26"/>
        <end position="100"/>
    </location>
</feature>
<dbReference type="SMART" id="SM00289">
    <property type="entry name" value="WR1"/>
    <property type="match status" value="6"/>
</dbReference>
<feature type="domain" description="WAP" evidence="6">
    <location>
        <begin position="316"/>
        <end position="368"/>
    </location>
</feature>
<dbReference type="CDD" id="cd00109">
    <property type="entry name" value="Kunitz-type"/>
    <property type="match status" value="1"/>
</dbReference>
<dbReference type="PROSITE" id="PS00484">
    <property type="entry name" value="THYROGLOBULIN_1_1"/>
    <property type="match status" value="1"/>
</dbReference>
<dbReference type="InterPro" id="IPR011061">
    <property type="entry name" value="Hirudin/antistatin"/>
</dbReference>
<dbReference type="OrthoDB" id="5853592at2759"/>
<dbReference type="InterPro" id="IPR002223">
    <property type="entry name" value="Kunitz_BPTI"/>
</dbReference>
<feature type="domain" description="WAP" evidence="6">
    <location>
        <begin position="611"/>
        <end position="660"/>
    </location>
</feature>
<dbReference type="InterPro" id="IPR020901">
    <property type="entry name" value="Prtase_inh_Kunz-CS"/>
</dbReference>
<name>A0A2A2JSA3_9BILA</name>
<dbReference type="InterPro" id="IPR036645">
    <property type="entry name" value="Elafin-like_sf"/>
</dbReference>
<dbReference type="SUPFAM" id="SSF57262">
    <property type="entry name" value="Leech antihemostatic proteins"/>
    <property type="match status" value="2"/>
</dbReference>
<dbReference type="SMART" id="SM00217">
    <property type="entry name" value="WAP"/>
    <property type="match status" value="7"/>
</dbReference>
<comment type="caution">
    <text evidence="2">Lacks conserved residue(s) required for the propagation of feature annotation.</text>
</comment>
<dbReference type="Pfam" id="PF00086">
    <property type="entry name" value="Thyroglobulin_1"/>
    <property type="match status" value="6"/>
</dbReference>
<dbReference type="Gene3D" id="4.10.410.10">
    <property type="entry name" value="Pancreatic trypsin inhibitor Kunitz domain"/>
    <property type="match status" value="1"/>
</dbReference>
<evidence type="ECO:0000313" key="7">
    <source>
        <dbReference type="EMBL" id="PAV64550.1"/>
    </source>
</evidence>
<evidence type="ECO:0000256" key="2">
    <source>
        <dbReference type="PROSITE-ProRule" id="PRU00500"/>
    </source>
</evidence>
<organism evidence="7 8">
    <name type="scientific">Diploscapter pachys</name>
    <dbReference type="NCBI Taxonomy" id="2018661"/>
    <lineage>
        <taxon>Eukaryota</taxon>
        <taxon>Metazoa</taxon>
        <taxon>Ecdysozoa</taxon>
        <taxon>Nematoda</taxon>
        <taxon>Chromadorea</taxon>
        <taxon>Rhabditida</taxon>
        <taxon>Rhabditina</taxon>
        <taxon>Rhabditomorpha</taxon>
        <taxon>Rhabditoidea</taxon>
        <taxon>Rhabditidae</taxon>
        <taxon>Diploscapter</taxon>
    </lineage>
</organism>
<evidence type="ECO:0000313" key="8">
    <source>
        <dbReference type="Proteomes" id="UP000218231"/>
    </source>
</evidence>
<evidence type="ECO:0000259" key="6">
    <source>
        <dbReference type="PROSITE" id="PS51390"/>
    </source>
</evidence>
<dbReference type="Pfam" id="PF00095">
    <property type="entry name" value="WAP"/>
    <property type="match status" value="6"/>
</dbReference>
<feature type="domain" description="Antistasin-like" evidence="5">
    <location>
        <begin position="934"/>
        <end position="959"/>
    </location>
</feature>
<dbReference type="InterPro" id="IPR050514">
    <property type="entry name" value="WAP_four-disulfide_core"/>
</dbReference>
<dbReference type="PROSITE" id="PS51252">
    <property type="entry name" value="ANTISTASIN"/>
    <property type="match status" value="2"/>
</dbReference>
<dbReference type="CDD" id="cd00199">
    <property type="entry name" value="WAP"/>
    <property type="match status" value="1"/>
</dbReference>
<feature type="domain" description="Thyroglobulin type-1" evidence="4">
    <location>
        <begin position="361"/>
        <end position="430"/>
    </location>
</feature>
<feature type="domain" description="BPTI/Kunitz inhibitor" evidence="3">
    <location>
        <begin position="1651"/>
        <end position="1701"/>
    </location>
</feature>